<feature type="region of interest" description="Disordered" evidence="1">
    <location>
        <begin position="1"/>
        <end position="51"/>
    </location>
</feature>
<sequence length="137" mass="14334">MPAVAGHLPARLPRNSGEDAAPVAVATADREGHPSAGVHASAAPGNRHPLRLFGSEPFHACLRAGDGRDAGRVEKTPAVVKAGDENLQKGVFGYKNGTAAPAIVAASQAAIRQPTERGRNHDPERDTDPREPPRFAQ</sequence>
<evidence type="ECO:0000313" key="2">
    <source>
        <dbReference type="EMBL" id="VTZ63474.1"/>
    </source>
</evidence>
<dbReference type="EMBL" id="CABFNB010000118">
    <property type="protein sequence ID" value="VTZ63474.1"/>
    <property type="molecule type" value="Genomic_DNA"/>
</dbReference>
<evidence type="ECO:0000256" key="1">
    <source>
        <dbReference type="SAM" id="MobiDB-lite"/>
    </source>
</evidence>
<name>A0A508X153_9HYPH</name>
<accession>A0A508X153</accession>
<dbReference type="AlphaFoldDB" id="A0A508X153"/>
<protein>
    <submittedName>
        <fullName evidence="2">Uncharacterized protein</fullName>
    </submittedName>
</protein>
<feature type="compositionally biased region" description="Basic and acidic residues" evidence="1">
    <location>
        <begin position="114"/>
        <end position="137"/>
    </location>
</feature>
<dbReference type="Proteomes" id="UP000507954">
    <property type="component" value="Unassembled WGS sequence"/>
</dbReference>
<gene>
    <name evidence="2" type="ORF">EMEDMD4_500030</name>
</gene>
<organism evidence="2">
    <name type="scientific">Sinorhizobium medicae</name>
    <dbReference type="NCBI Taxonomy" id="110321"/>
    <lineage>
        <taxon>Bacteria</taxon>
        <taxon>Pseudomonadati</taxon>
        <taxon>Pseudomonadota</taxon>
        <taxon>Alphaproteobacteria</taxon>
        <taxon>Hyphomicrobiales</taxon>
        <taxon>Rhizobiaceae</taxon>
        <taxon>Sinorhizobium/Ensifer group</taxon>
        <taxon>Sinorhizobium</taxon>
    </lineage>
</organism>
<proteinExistence type="predicted"/>
<feature type="region of interest" description="Disordered" evidence="1">
    <location>
        <begin position="107"/>
        <end position="137"/>
    </location>
</feature>
<reference evidence="2" key="1">
    <citation type="submission" date="2019-06" db="EMBL/GenBank/DDBJ databases">
        <authorList>
            <person name="Le Quere A."/>
            <person name="Colella S."/>
        </authorList>
    </citation>
    <scope>NUCLEOTIDE SEQUENCE</scope>
    <source>
        <strain evidence="2">EmedicaeMD41</strain>
    </source>
</reference>